<accession>K9UA79</accession>
<dbReference type="InterPro" id="IPR036388">
    <property type="entry name" value="WH-like_DNA-bd_sf"/>
</dbReference>
<dbReference type="HOGENOM" id="CLU_1419197_0_0_3"/>
<reference evidence="1 2" key="1">
    <citation type="submission" date="2012-05" db="EMBL/GenBank/DDBJ databases">
        <title>Finished chromosome of genome of Chamaesiphon sp. PCC 6605.</title>
        <authorList>
            <consortium name="US DOE Joint Genome Institute"/>
            <person name="Gugger M."/>
            <person name="Coursin T."/>
            <person name="Rippka R."/>
            <person name="Tandeau De Marsac N."/>
            <person name="Huntemann M."/>
            <person name="Wei C.-L."/>
            <person name="Han J."/>
            <person name="Detter J.C."/>
            <person name="Han C."/>
            <person name="Tapia R."/>
            <person name="Chen A."/>
            <person name="Kyrpides N."/>
            <person name="Mavromatis K."/>
            <person name="Markowitz V."/>
            <person name="Szeto E."/>
            <person name="Ivanova N."/>
            <person name="Pagani I."/>
            <person name="Pati A."/>
            <person name="Goodwin L."/>
            <person name="Nordberg H.P."/>
            <person name="Cantor M.N."/>
            <person name="Hua S.X."/>
            <person name="Woyke T."/>
            <person name="Kerfeld C.A."/>
        </authorList>
    </citation>
    <scope>NUCLEOTIDE SEQUENCE [LARGE SCALE GENOMIC DNA]</scope>
    <source>
        <strain evidence="2">ATCC 27169 / PCC 6605</strain>
    </source>
</reference>
<proteinExistence type="predicted"/>
<dbReference type="EMBL" id="CP003600">
    <property type="protein sequence ID" value="AFY91528.1"/>
    <property type="molecule type" value="Genomic_DNA"/>
</dbReference>
<protein>
    <recommendedName>
        <fullName evidence="3">DUF433 domain-containing protein</fullName>
    </recommendedName>
</protein>
<dbReference type="PANTHER" id="PTHR34849:SF3">
    <property type="entry name" value="SSR2962 PROTEIN"/>
    <property type="match status" value="1"/>
</dbReference>
<evidence type="ECO:0008006" key="3">
    <source>
        <dbReference type="Google" id="ProtNLM"/>
    </source>
</evidence>
<dbReference type="Proteomes" id="UP000010366">
    <property type="component" value="Chromosome"/>
</dbReference>
<dbReference type="AlphaFoldDB" id="K9UA79"/>
<dbReference type="SUPFAM" id="SSF46689">
    <property type="entry name" value="Homeodomain-like"/>
    <property type="match status" value="1"/>
</dbReference>
<dbReference type="Gene3D" id="1.10.10.10">
    <property type="entry name" value="Winged helix-like DNA-binding domain superfamily/Winged helix DNA-binding domain"/>
    <property type="match status" value="1"/>
</dbReference>
<evidence type="ECO:0000313" key="2">
    <source>
        <dbReference type="Proteomes" id="UP000010366"/>
    </source>
</evidence>
<dbReference type="STRING" id="1173020.Cha6605_0226"/>
<organism evidence="1 2">
    <name type="scientific">Chamaesiphon minutus (strain ATCC 27169 / PCC 6605)</name>
    <dbReference type="NCBI Taxonomy" id="1173020"/>
    <lineage>
        <taxon>Bacteria</taxon>
        <taxon>Bacillati</taxon>
        <taxon>Cyanobacteriota</taxon>
        <taxon>Cyanophyceae</taxon>
        <taxon>Gomontiellales</taxon>
        <taxon>Chamaesiphonaceae</taxon>
        <taxon>Chamaesiphon</taxon>
    </lineage>
</organism>
<evidence type="ECO:0000313" key="1">
    <source>
        <dbReference type="EMBL" id="AFY91528.1"/>
    </source>
</evidence>
<name>K9UA79_CHAP6</name>
<dbReference type="KEGG" id="cmp:Cha6605_0226"/>
<dbReference type="eggNOG" id="COG2442">
    <property type="taxonomic scope" value="Bacteria"/>
</dbReference>
<dbReference type="PANTHER" id="PTHR34849">
    <property type="entry name" value="SSL5025 PROTEIN"/>
    <property type="match status" value="1"/>
</dbReference>
<sequence length="191" mass="22135">MTNPSSLLYLNRKKLVIKDLEYIIYLQSKEEYINNSNRELDEIEEYIGMILVAANNDKNILEECENYIQYKYKANLLETSASISAYEYCLELLKNAKIRTGLVSSVPPSLDRITINPKKMNGQPCIRDLRLTVWRVIELLQTYPDRSELYQEFPELTEEDIKQAVIYNDLNSKDPVKASVVTNSIAHETFA</sequence>
<dbReference type="InterPro" id="IPR009057">
    <property type="entry name" value="Homeodomain-like_sf"/>
</dbReference>
<keyword evidence="2" id="KW-1185">Reference proteome</keyword>
<dbReference type="InterPro" id="IPR007367">
    <property type="entry name" value="DUF433"/>
</dbReference>
<gene>
    <name evidence="1" type="ORF">Cha6605_0226</name>
</gene>
<dbReference type="Pfam" id="PF04255">
    <property type="entry name" value="DUF433"/>
    <property type="match status" value="1"/>
</dbReference>